<feature type="compositionally biased region" description="Basic and acidic residues" evidence="2">
    <location>
        <begin position="228"/>
        <end position="243"/>
    </location>
</feature>
<keyword evidence="3" id="KW-0812">Transmembrane</keyword>
<dbReference type="SUPFAM" id="SSF160544">
    <property type="entry name" value="EscU C-terminal domain-like"/>
    <property type="match status" value="1"/>
</dbReference>
<feature type="transmembrane region" description="Helical" evidence="3">
    <location>
        <begin position="153"/>
        <end position="171"/>
    </location>
</feature>
<feature type="transmembrane region" description="Helical" evidence="3">
    <location>
        <begin position="84"/>
        <end position="113"/>
    </location>
</feature>
<feature type="transmembrane region" description="Helical" evidence="3">
    <location>
        <begin position="34"/>
        <end position="55"/>
    </location>
</feature>
<keyword evidence="5" id="KW-1185">Reference proteome</keyword>
<accession>A0A2V4MXY7</accession>
<protein>
    <submittedName>
        <fullName evidence="4">Flagellar biosynthesis protein FlhB</fullName>
    </submittedName>
</protein>
<dbReference type="Gene3D" id="3.40.1690.10">
    <property type="entry name" value="secretion proteins EscU"/>
    <property type="match status" value="1"/>
</dbReference>
<proteinExistence type="inferred from homology"/>
<evidence type="ECO:0000256" key="2">
    <source>
        <dbReference type="SAM" id="MobiDB-lite"/>
    </source>
</evidence>
<evidence type="ECO:0000256" key="1">
    <source>
        <dbReference type="ARBA" id="ARBA00010690"/>
    </source>
</evidence>
<feature type="region of interest" description="Disordered" evidence="2">
    <location>
        <begin position="1"/>
        <end position="26"/>
    </location>
</feature>
<comment type="caution">
    <text evidence="4">The sequence shown here is derived from an EMBL/GenBank/DDBJ whole genome shotgun (WGS) entry which is preliminary data.</text>
</comment>
<dbReference type="RefSeq" id="WP_110796148.1">
    <property type="nucleotide sequence ID" value="NZ_KZ826485.1"/>
</dbReference>
<dbReference type="GO" id="GO:0005886">
    <property type="term" value="C:plasma membrane"/>
    <property type="evidence" value="ECO:0007669"/>
    <property type="project" value="TreeGrafter"/>
</dbReference>
<reference evidence="4 5" key="1">
    <citation type="submission" date="2018-05" db="EMBL/GenBank/DDBJ databases">
        <title>Oceanovita maritima gen. nov., sp. nov., a marine bacterium in the family Rhodobacteraceae isolated from surface seawater of Lundu port Xiamen, China.</title>
        <authorList>
            <person name="Hetharua B.H."/>
            <person name="Min D."/>
            <person name="Liao H."/>
            <person name="Tian Y."/>
        </authorList>
    </citation>
    <scope>NUCLEOTIDE SEQUENCE [LARGE SCALE GENOMIC DNA]</scope>
    <source>
        <strain evidence="4 5">FSX-11</strain>
    </source>
</reference>
<keyword evidence="4" id="KW-0969">Cilium</keyword>
<evidence type="ECO:0000256" key="3">
    <source>
        <dbReference type="SAM" id="Phobius"/>
    </source>
</evidence>
<feature type="compositionally biased region" description="Basic and acidic residues" evidence="2">
    <location>
        <begin position="9"/>
        <end position="26"/>
    </location>
</feature>
<name>A0A2V4MXY7_9RHOB</name>
<dbReference type="InterPro" id="IPR029025">
    <property type="entry name" value="T3SS_substrate_exporter_C"/>
</dbReference>
<organism evidence="4 5">
    <name type="scientific">Litorivita pollutaquae</name>
    <dbReference type="NCBI Taxonomy" id="2200892"/>
    <lineage>
        <taxon>Bacteria</taxon>
        <taxon>Pseudomonadati</taxon>
        <taxon>Pseudomonadota</taxon>
        <taxon>Alphaproteobacteria</taxon>
        <taxon>Rhodobacterales</taxon>
        <taxon>Paracoccaceae</taxon>
        <taxon>Litorivita</taxon>
    </lineage>
</organism>
<evidence type="ECO:0000313" key="5">
    <source>
        <dbReference type="Proteomes" id="UP000248012"/>
    </source>
</evidence>
<dbReference type="GO" id="GO:0009306">
    <property type="term" value="P:protein secretion"/>
    <property type="evidence" value="ECO:0007669"/>
    <property type="project" value="InterPro"/>
</dbReference>
<dbReference type="Gene3D" id="6.10.250.2080">
    <property type="match status" value="1"/>
</dbReference>
<dbReference type="Proteomes" id="UP000248012">
    <property type="component" value="Unassembled WGS sequence"/>
</dbReference>
<dbReference type="EMBL" id="QFVT01000006">
    <property type="protein sequence ID" value="PYC47364.1"/>
    <property type="molecule type" value="Genomic_DNA"/>
</dbReference>
<comment type="similarity">
    <text evidence="1">Belongs to the type III secretion exporter family.</text>
</comment>
<dbReference type="AlphaFoldDB" id="A0A2V4MXY7"/>
<dbReference type="OrthoDB" id="9807950at2"/>
<keyword evidence="4" id="KW-0966">Cell projection</keyword>
<keyword evidence="3" id="KW-0472">Membrane</keyword>
<feature type="transmembrane region" description="Helical" evidence="3">
    <location>
        <begin position="196"/>
        <end position="214"/>
    </location>
</feature>
<dbReference type="PRINTS" id="PR00950">
    <property type="entry name" value="TYPE3IMSPROT"/>
</dbReference>
<gene>
    <name evidence="4" type="ORF">DI396_10365</name>
</gene>
<evidence type="ECO:0000313" key="4">
    <source>
        <dbReference type="EMBL" id="PYC47364.1"/>
    </source>
</evidence>
<feature type="region of interest" description="Disordered" evidence="2">
    <location>
        <begin position="225"/>
        <end position="246"/>
    </location>
</feature>
<dbReference type="Pfam" id="PF01312">
    <property type="entry name" value="Bac_export_2"/>
    <property type="match status" value="1"/>
</dbReference>
<dbReference type="PANTHER" id="PTHR30531">
    <property type="entry name" value="FLAGELLAR BIOSYNTHETIC PROTEIN FLHB"/>
    <property type="match status" value="1"/>
</dbReference>
<sequence length="362" mass="39337">MSGQDDDTEKSHEPTPKKLDEARKKGDIARSQDLTTAAAYGGLLLAVVAAGPSIIEGIGNALMMLVSQSHDLAPLMFDGSAQPVFAGVLGAVGIAVLPLFALPAVAALLTLFAQRGFAFAPSKLNMKLSRISILSNAKNKFGRGGLFEFGKSFVKLTIYSTVLGLFLRARIEEMAGTVQTSPGIATMMLADLFSRFFVVVLLIAIVIGVVDFLWQKMEHNRKNMMSNKEIRDEHKESEGDPHMKNQRRQRGYEIAMGQMMQDVPTADVIIVNPTHYAVALKWSRMPGAAPVCVAKGVDEIAAKIREIANENAVPIRSDPPTARALYATTDIGQEIASEHFRAVAAAIRFAEAMRKRARWGRG</sequence>
<keyword evidence="4" id="KW-0282">Flagellum</keyword>
<dbReference type="PANTHER" id="PTHR30531:SF12">
    <property type="entry name" value="FLAGELLAR BIOSYNTHETIC PROTEIN FLHB"/>
    <property type="match status" value="1"/>
</dbReference>
<keyword evidence="3" id="KW-1133">Transmembrane helix</keyword>
<dbReference type="InterPro" id="IPR006135">
    <property type="entry name" value="T3SS_substrate_exporter"/>
</dbReference>